<dbReference type="GO" id="GO:0018279">
    <property type="term" value="P:protein N-linked glycosylation via asparagine"/>
    <property type="evidence" value="ECO:0007669"/>
    <property type="project" value="TreeGrafter"/>
</dbReference>
<feature type="domain" description="UGGT thioredoxin-like" evidence="2">
    <location>
        <begin position="116"/>
        <end position="357"/>
    </location>
</feature>
<protein>
    <submittedName>
        <fullName evidence="5">UDP-glucose:glycoprotein glucosyltransferase</fullName>
    </submittedName>
</protein>
<evidence type="ECO:0000313" key="4">
    <source>
        <dbReference type="Proteomes" id="UP000887574"/>
    </source>
</evidence>
<proteinExistence type="predicted"/>
<organism evidence="4 5">
    <name type="scientific">Ditylenchus dipsaci</name>
    <dbReference type="NCBI Taxonomy" id="166011"/>
    <lineage>
        <taxon>Eukaryota</taxon>
        <taxon>Metazoa</taxon>
        <taxon>Ecdysozoa</taxon>
        <taxon>Nematoda</taxon>
        <taxon>Chromadorea</taxon>
        <taxon>Rhabditida</taxon>
        <taxon>Tylenchina</taxon>
        <taxon>Tylenchomorpha</taxon>
        <taxon>Sphaerularioidea</taxon>
        <taxon>Anguinidae</taxon>
        <taxon>Anguininae</taxon>
        <taxon>Ditylenchus</taxon>
    </lineage>
</organism>
<dbReference type="Pfam" id="PF18403">
    <property type="entry name" value="Thioredoxin_15"/>
    <property type="match status" value="1"/>
</dbReference>
<dbReference type="PANTHER" id="PTHR11226:SF0">
    <property type="entry name" value="UDP-GLUCOSE:GLYCOPROTEIN GLUCOSYLTRANSFERASE"/>
    <property type="match status" value="1"/>
</dbReference>
<dbReference type="GO" id="GO:0036503">
    <property type="term" value="P:ERAD pathway"/>
    <property type="evidence" value="ECO:0007669"/>
    <property type="project" value="TreeGrafter"/>
</dbReference>
<evidence type="ECO:0000259" key="2">
    <source>
        <dbReference type="Pfam" id="PF18402"/>
    </source>
</evidence>
<evidence type="ECO:0000313" key="5">
    <source>
        <dbReference type="WBParaSite" id="jg12642"/>
    </source>
</evidence>
<dbReference type="GO" id="GO:0003980">
    <property type="term" value="F:UDP-glucose:glycoprotein glucosyltransferase activity"/>
    <property type="evidence" value="ECO:0007669"/>
    <property type="project" value="InterPro"/>
</dbReference>
<dbReference type="WBParaSite" id="jg12642">
    <property type="protein sequence ID" value="jg12642"/>
    <property type="gene ID" value="jg12642"/>
</dbReference>
<dbReference type="InterPro" id="IPR040694">
    <property type="entry name" value="UGGT_TRXL_2"/>
</dbReference>
<dbReference type="GO" id="GO:0005783">
    <property type="term" value="C:endoplasmic reticulum"/>
    <property type="evidence" value="ECO:0007669"/>
    <property type="project" value="TreeGrafter"/>
</dbReference>
<dbReference type="Pfam" id="PF18401">
    <property type="entry name" value="Thioredoxin_13"/>
    <property type="match status" value="1"/>
</dbReference>
<evidence type="ECO:0000259" key="1">
    <source>
        <dbReference type="Pfam" id="PF18401"/>
    </source>
</evidence>
<dbReference type="Pfam" id="PF18402">
    <property type="entry name" value="Thioredoxin_14"/>
    <property type="match status" value="1"/>
</dbReference>
<accession>A0A915CUW8</accession>
<dbReference type="GO" id="GO:0051082">
    <property type="term" value="F:unfolded protein binding"/>
    <property type="evidence" value="ECO:0007669"/>
    <property type="project" value="TreeGrafter"/>
</dbReference>
<reference evidence="5" key="1">
    <citation type="submission" date="2022-11" db="UniProtKB">
        <authorList>
            <consortium name="WormBaseParasite"/>
        </authorList>
    </citation>
    <scope>IDENTIFICATION</scope>
</reference>
<dbReference type="PANTHER" id="PTHR11226">
    <property type="entry name" value="UDP-GLUCOSE GLYCOPROTEIN:GLUCOSYLTRANSFERASE"/>
    <property type="match status" value="1"/>
</dbReference>
<dbReference type="InterPro" id="IPR040525">
    <property type="entry name" value="UGGT_TRXL_4"/>
</dbReference>
<name>A0A915CUW8_9BILA</name>
<keyword evidence="4" id="KW-1185">Reference proteome</keyword>
<dbReference type="InterPro" id="IPR040692">
    <property type="entry name" value="UGGT_TRXL_3"/>
</dbReference>
<feature type="domain" description="UDP-glucose:glycoprotein glucosyltransferase thioredoxin-like" evidence="3">
    <location>
        <begin position="389"/>
        <end position="552"/>
    </location>
</feature>
<sequence>MDAAPEEALNTLADISQNFPIRARSLVQTKVRKVFREEVASNQERFAGELEISEGDNAFFLNGINIDVDSLDIFQLFNTISQEESLANAFLEWREYLSVLYNMDLSEDKTAYAIDYREAYPEYINDLDKDKSYREWGNSVKLLLQPYFPGMIRPIARNLFTMICVLDPAGQETRSLLKISHSLFMHQNCFVFVVDDDAVGKSGKDHVGVAILNLYNFAKSDKTAAKAIHLLTKLLEEYTGDDLTVTNVHKFFKKHFPDQDIDDVFQADSDYDTGRTAGQAFLKQSGLQTLPKVLLNGVVLDDAALQPDKIEESILMQIMRQTTPLQRAVASGKLTDKETVQNWILNQPDVLPRLNNRLLKEPANCLPVYDVNPCKAKNFKQFMQLKPHERAQCVLEKMKYLTKGETEDTKWLTIWLVGDLNTAKGRQLLINGLKALKKSNNLRLSYIHNGHLKEEKDKTDELSAVKLVTSVLRNVPSTLAKQMLNKLLSSEEALSQLLKDGDLQRLAVHGVDLDAFSKGLVPGNDQQLAIQTMFAERDLGLQKGDTAVVVNGIVSSCQI</sequence>
<feature type="domain" description="UGGT thioredoxin-like" evidence="1">
    <location>
        <begin position="6"/>
        <end position="90"/>
    </location>
</feature>
<dbReference type="InterPro" id="IPR009448">
    <property type="entry name" value="UDP-g_GGtrans"/>
</dbReference>
<dbReference type="Proteomes" id="UP000887574">
    <property type="component" value="Unplaced"/>
</dbReference>
<evidence type="ECO:0000259" key="3">
    <source>
        <dbReference type="Pfam" id="PF18403"/>
    </source>
</evidence>
<dbReference type="AlphaFoldDB" id="A0A915CUW8"/>